<feature type="domain" description="4Fe-4S ferredoxin-type" evidence="5">
    <location>
        <begin position="170"/>
        <end position="199"/>
    </location>
</feature>
<dbReference type="EMBL" id="JXUW01000002">
    <property type="protein sequence ID" value="KJE77910.1"/>
    <property type="molecule type" value="Genomic_DNA"/>
</dbReference>
<sequence>MSELERKFERLLIDKGVVAAGSGAVVPLHFDAQQSRLRIAAGFVDPAHFTYRNPERAAVVARAFPWSHGYVSVAVSYATTRDAETQVAGYAYNRSYEDLREVLAVAVAYLRESGLRAASLFDSNQAFDKGLARRAGIGLVGRHTMVMVPKAGSRVVLGSIFTERLLSVSVGRRFRSDPCRNCRRCVDACPTGAIRLPGTLVAEHCIASILQQDSWSPVDRQLVGARVYGCDSCIDSCPIGWPSREESAPAPLVRWLTAGDQELLEEVGHWYIPRRDPFYVRRNVANALGNRGSLTRDERRALALLCVRSQTRERIEGLRSLLRVRWGR</sequence>
<dbReference type="GO" id="GO:0051539">
    <property type="term" value="F:4 iron, 4 sulfur cluster binding"/>
    <property type="evidence" value="ECO:0007669"/>
    <property type="project" value="UniProtKB-KW"/>
</dbReference>
<dbReference type="GO" id="GO:0008616">
    <property type="term" value="P:tRNA queuosine(34) biosynthetic process"/>
    <property type="evidence" value="ECO:0007669"/>
    <property type="project" value="InterPro"/>
</dbReference>
<accession>A0A0D8FXH0</accession>
<evidence type="ECO:0000259" key="5">
    <source>
        <dbReference type="PROSITE" id="PS51379"/>
    </source>
</evidence>
<evidence type="ECO:0000313" key="6">
    <source>
        <dbReference type="EMBL" id="KJE77910.1"/>
    </source>
</evidence>
<dbReference type="GO" id="GO:0052693">
    <property type="term" value="F:epoxyqueuosine reductase activity"/>
    <property type="evidence" value="ECO:0007669"/>
    <property type="project" value="TreeGrafter"/>
</dbReference>
<dbReference type="STRING" id="1121877.FEAC_02820"/>
<evidence type="ECO:0000256" key="4">
    <source>
        <dbReference type="ARBA" id="ARBA00023014"/>
    </source>
</evidence>
<dbReference type="InterPro" id="IPR017896">
    <property type="entry name" value="4Fe4S_Fe-S-bd"/>
</dbReference>
<dbReference type="Proteomes" id="UP000032336">
    <property type="component" value="Unassembled WGS sequence"/>
</dbReference>
<dbReference type="PANTHER" id="PTHR30002">
    <property type="entry name" value="EPOXYQUEUOSINE REDUCTASE"/>
    <property type="match status" value="1"/>
</dbReference>
<comment type="caution">
    <text evidence="6">The sequence shown here is derived from an EMBL/GenBank/DDBJ whole genome shotgun (WGS) entry which is preliminary data.</text>
</comment>
<dbReference type="InterPro" id="IPR004453">
    <property type="entry name" value="QueG"/>
</dbReference>
<gene>
    <name evidence="6" type="primary">queG</name>
    <name evidence="6" type="ORF">FEAC_02820</name>
</gene>
<evidence type="ECO:0000313" key="7">
    <source>
        <dbReference type="Proteomes" id="UP000032336"/>
    </source>
</evidence>
<dbReference type="InterPro" id="IPR017900">
    <property type="entry name" value="4Fe4S_Fe_S_CS"/>
</dbReference>
<keyword evidence="1" id="KW-0004">4Fe-4S</keyword>
<evidence type="ECO:0000256" key="3">
    <source>
        <dbReference type="ARBA" id="ARBA00023004"/>
    </source>
</evidence>
<dbReference type="eggNOG" id="COG1600">
    <property type="taxonomic scope" value="Bacteria"/>
</dbReference>
<dbReference type="PROSITE" id="PS51379">
    <property type="entry name" value="4FE4S_FER_2"/>
    <property type="match status" value="1"/>
</dbReference>
<proteinExistence type="predicted"/>
<keyword evidence="4" id="KW-0411">Iron-sulfur</keyword>
<dbReference type="OrthoDB" id="9784571at2"/>
<keyword evidence="2" id="KW-0479">Metal-binding</keyword>
<keyword evidence="7" id="KW-1185">Reference proteome</keyword>
<organism evidence="6 7">
    <name type="scientific">Ferrimicrobium acidiphilum DSM 19497</name>
    <dbReference type="NCBI Taxonomy" id="1121877"/>
    <lineage>
        <taxon>Bacteria</taxon>
        <taxon>Bacillati</taxon>
        <taxon>Actinomycetota</taxon>
        <taxon>Acidimicrobiia</taxon>
        <taxon>Acidimicrobiales</taxon>
        <taxon>Acidimicrobiaceae</taxon>
        <taxon>Ferrimicrobium</taxon>
    </lineage>
</organism>
<evidence type="ECO:0000256" key="2">
    <source>
        <dbReference type="ARBA" id="ARBA00022723"/>
    </source>
</evidence>
<evidence type="ECO:0000256" key="1">
    <source>
        <dbReference type="ARBA" id="ARBA00022485"/>
    </source>
</evidence>
<keyword evidence="3" id="KW-0408">Iron</keyword>
<dbReference type="PANTHER" id="PTHR30002:SF4">
    <property type="entry name" value="EPOXYQUEUOSINE REDUCTASE"/>
    <property type="match status" value="1"/>
</dbReference>
<dbReference type="Pfam" id="PF13484">
    <property type="entry name" value="Fer4_16"/>
    <property type="match status" value="1"/>
</dbReference>
<dbReference type="AlphaFoldDB" id="A0A0D8FXH0"/>
<dbReference type="SUPFAM" id="SSF54862">
    <property type="entry name" value="4Fe-4S ferredoxins"/>
    <property type="match status" value="1"/>
</dbReference>
<reference evidence="6 7" key="1">
    <citation type="submission" date="2015-01" db="EMBL/GenBank/DDBJ databases">
        <title>Draft genome of the acidophilic iron oxidizer Ferrimicrobium acidiphilum strain T23.</title>
        <authorList>
            <person name="Poehlein A."/>
            <person name="Eisen S."/>
            <person name="Schloemann M."/>
            <person name="Johnson B.D."/>
            <person name="Daniel R."/>
            <person name="Muehling M."/>
        </authorList>
    </citation>
    <scope>NUCLEOTIDE SEQUENCE [LARGE SCALE GENOMIC DNA]</scope>
    <source>
        <strain evidence="6 7">T23</strain>
    </source>
</reference>
<protein>
    <submittedName>
        <fullName evidence="6">Epoxyqueuosine reductase</fullName>
        <ecNumber evidence="6">1.1.-.-</ecNumber>
    </submittedName>
</protein>
<dbReference type="RefSeq" id="WP_035388329.1">
    <property type="nucleotide sequence ID" value="NZ_JQKF01000002.1"/>
</dbReference>
<dbReference type="PROSITE" id="PS00198">
    <property type="entry name" value="4FE4S_FER_1"/>
    <property type="match status" value="1"/>
</dbReference>
<dbReference type="GeneID" id="78371627"/>
<keyword evidence="6" id="KW-0560">Oxidoreductase</keyword>
<dbReference type="GO" id="GO:0046872">
    <property type="term" value="F:metal ion binding"/>
    <property type="evidence" value="ECO:0007669"/>
    <property type="project" value="UniProtKB-KW"/>
</dbReference>
<dbReference type="EC" id="1.1.-.-" evidence="6"/>
<name>A0A0D8FXH0_9ACTN</name>
<dbReference type="Gene3D" id="3.30.70.20">
    <property type="match status" value="1"/>
</dbReference>